<dbReference type="PATRIC" id="fig|570156.3.peg.1151"/>
<sequence>MLKLNNYDFEFGELFEESPITLEIRLKHMNDPSVGVDTKKRACWVLSEEYKELACAHYVLENYNEAKFYLKEAAPFAYLTGFDSELKGHNNEWTIQGELNVALLFGDETIINKLREHADDFTTSSVTKKAIFLYDHLLIKIGTGKVLSTNEIESALTEAKSTKDKDVQQCIVPLVEAIKGLSIGDNLLWQSSIDKVIAWHTDECKYGDFKEDGNAVMSLNALSMAKLGKDMHGWQCQTDSLYLPLYLIND</sequence>
<accession>A0A0P7D2A8</accession>
<organism evidence="1 2">
    <name type="scientific">Pseudoalteromonas lipolytica</name>
    <dbReference type="NCBI Taxonomy" id="570156"/>
    <lineage>
        <taxon>Bacteria</taxon>
        <taxon>Pseudomonadati</taxon>
        <taxon>Pseudomonadota</taxon>
        <taxon>Gammaproteobacteria</taxon>
        <taxon>Alteromonadales</taxon>
        <taxon>Pseudoalteromonadaceae</taxon>
        <taxon>Pseudoalteromonas</taxon>
    </lineage>
</organism>
<dbReference type="AlphaFoldDB" id="A0A0P7D2A8"/>
<evidence type="ECO:0000313" key="2">
    <source>
        <dbReference type="Proteomes" id="UP000050378"/>
    </source>
</evidence>
<dbReference type="STRING" id="570156.AOG27_16130"/>
<evidence type="ECO:0008006" key="3">
    <source>
        <dbReference type="Google" id="ProtNLM"/>
    </source>
</evidence>
<dbReference type="Proteomes" id="UP000050378">
    <property type="component" value="Unassembled WGS sequence"/>
</dbReference>
<dbReference type="EMBL" id="LJTC01000011">
    <property type="protein sequence ID" value="KPM82508.1"/>
    <property type="molecule type" value="Genomic_DNA"/>
</dbReference>
<reference evidence="1 2" key="1">
    <citation type="submission" date="2015-09" db="EMBL/GenBank/DDBJ databases">
        <title>Draft Genome Sequence of Pseudoalteromonas lipolytica UCD-48B.</title>
        <authorList>
            <person name="Krusor M."/>
            <person name="Coil D.A."/>
            <person name="Lang J.M."/>
            <person name="Eisen J.A."/>
            <person name="Alexiev A."/>
        </authorList>
    </citation>
    <scope>NUCLEOTIDE SEQUENCE [LARGE SCALE GENOMIC DNA]</scope>
    <source>
        <strain evidence="1 2">UCD-48B</strain>
    </source>
</reference>
<dbReference type="OrthoDB" id="6312114at2"/>
<protein>
    <recommendedName>
        <fullName evidence="3">Immunity protein 49</fullName>
    </recommendedName>
</protein>
<proteinExistence type="predicted"/>
<name>A0A0P7D2A8_9GAMM</name>
<comment type="caution">
    <text evidence="1">The sequence shown here is derived from an EMBL/GenBank/DDBJ whole genome shotgun (WGS) entry which is preliminary data.</text>
</comment>
<evidence type="ECO:0000313" key="1">
    <source>
        <dbReference type="EMBL" id="KPM82508.1"/>
    </source>
</evidence>
<dbReference type="RefSeq" id="WP_054554034.1">
    <property type="nucleotide sequence ID" value="NZ_LJTC01000011.1"/>
</dbReference>
<gene>
    <name evidence="1" type="ORF">AOG27_16130</name>
</gene>